<dbReference type="Proteomes" id="UP000708805">
    <property type="component" value="Unassembled WGS sequence"/>
</dbReference>
<evidence type="ECO:0000256" key="4">
    <source>
        <dbReference type="ARBA" id="ARBA00022989"/>
    </source>
</evidence>
<proteinExistence type="inferred from homology"/>
<dbReference type="PANTHER" id="PTHR12608:SF1">
    <property type="entry name" value="TRANSMEMBRANE PROTEIN 165"/>
    <property type="match status" value="1"/>
</dbReference>
<comment type="similarity">
    <text evidence="2 6">Belongs to the GDT1 family.</text>
</comment>
<dbReference type="GO" id="GO:0016020">
    <property type="term" value="C:membrane"/>
    <property type="evidence" value="ECO:0007669"/>
    <property type="project" value="UniProtKB-SubCell"/>
</dbReference>
<keyword evidence="5 6" id="KW-0472">Membrane</keyword>
<evidence type="ECO:0000313" key="7">
    <source>
        <dbReference type="EMBL" id="MBS9339440.1"/>
    </source>
</evidence>
<keyword evidence="4 6" id="KW-1133">Transmembrane helix</keyword>
<feature type="transmembrane region" description="Helical" evidence="6">
    <location>
        <begin position="167"/>
        <end position="191"/>
    </location>
</feature>
<evidence type="ECO:0000256" key="1">
    <source>
        <dbReference type="ARBA" id="ARBA00004141"/>
    </source>
</evidence>
<evidence type="ECO:0000313" key="8">
    <source>
        <dbReference type="Proteomes" id="UP000708805"/>
    </source>
</evidence>
<sequence length="192" mass="20254">MEAFLSSTFGVFIAEIGDKTQLLTLFLAARFAQKNAVIAGIFAATLLNHLVSAWLGVWLAASVSPVLVKWIVGLSFIAVGLWLLKPDKDDDGDNGGRWLKYGAFAATLVLFFLAEIGDKTQIATVLLAARYNDLAWVVSGSVLGLMLANVPVAYLGEKIMAKVPAAAVRRAACLLFCLLGVLTLAGGGIGLS</sequence>
<evidence type="ECO:0000256" key="3">
    <source>
        <dbReference type="ARBA" id="ARBA00022692"/>
    </source>
</evidence>
<accession>A0A9X0ZUG3</accession>
<comment type="caution">
    <text evidence="7">The sequence shown here is derived from an EMBL/GenBank/DDBJ whole genome shotgun (WGS) entry which is preliminary data.</text>
</comment>
<comment type="subcellular location">
    <subcellularLocation>
        <location evidence="1 6">Membrane</location>
        <topology evidence="1 6">Multi-pass membrane protein</topology>
    </subcellularLocation>
</comment>
<organism evidence="7 8">
    <name type="scientific">Neisseria elongata subsp. nitroreducens</name>
    <dbReference type="NCBI Taxonomy" id="90367"/>
    <lineage>
        <taxon>Bacteria</taxon>
        <taxon>Pseudomonadati</taxon>
        <taxon>Pseudomonadota</taxon>
        <taxon>Betaproteobacteria</taxon>
        <taxon>Neisseriales</taxon>
        <taxon>Neisseriaceae</taxon>
        <taxon>Neisseria</taxon>
    </lineage>
</organism>
<protein>
    <recommendedName>
        <fullName evidence="6">GDT1 family protein</fullName>
    </recommendedName>
</protein>
<dbReference type="AlphaFoldDB" id="A0A9X0ZUG3"/>
<feature type="transmembrane region" description="Helical" evidence="6">
    <location>
        <begin position="36"/>
        <end position="61"/>
    </location>
</feature>
<reference evidence="7" key="1">
    <citation type="submission" date="2021-04" db="EMBL/GenBank/DDBJ databases">
        <title>Genomic characterization of endocarditis-associated Neisseria elongata subsp. nitroreducens.</title>
        <authorList>
            <person name="Schorner M."/>
            <person name="Passarelli-Araujo H."/>
            <person name="Scheffer M."/>
            <person name="Barazzetti F."/>
            <person name="Martins J."/>
            <person name="Machado H."/>
            <person name="Palmeiro J."/>
            <person name="Bazzo M."/>
        </authorList>
    </citation>
    <scope>NUCLEOTIDE SEQUENCE</scope>
    <source>
        <strain evidence="7">Nel_M001</strain>
    </source>
</reference>
<dbReference type="RefSeq" id="WP_214037085.1">
    <property type="nucleotide sequence ID" value="NZ_JAGJWT010000001.1"/>
</dbReference>
<dbReference type="InterPro" id="IPR001727">
    <property type="entry name" value="GDT1-like"/>
</dbReference>
<evidence type="ECO:0000256" key="5">
    <source>
        <dbReference type="ARBA" id="ARBA00023136"/>
    </source>
</evidence>
<dbReference type="GO" id="GO:0046873">
    <property type="term" value="F:metal ion transmembrane transporter activity"/>
    <property type="evidence" value="ECO:0007669"/>
    <property type="project" value="InterPro"/>
</dbReference>
<feature type="transmembrane region" description="Helical" evidence="6">
    <location>
        <begin position="67"/>
        <end position="84"/>
    </location>
</feature>
<dbReference type="Pfam" id="PF01169">
    <property type="entry name" value="GDT1"/>
    <property type="match status" value="2"/>
</dbReference>
<name>A0A9X0ZUG3_NEIEL</name>
<gene>
    <name evidence="7" type="ORF">J8641_01055</name>
</gene>
<dbReference type="EMBL" id="JAGJWT010000001">
    <property type="protein sequence ID" value="MBS9339440.1"/>
    <property type="molecule type" value="Genomic_DNA"/>
</dbReference>
<keyword evidence="3 6" id="KW-0812">Transmembrane</keyword>
<feature type="transmembrane region" description="Helical" evidence="6">
    <location>
        <begin position="96"/>
        <end position="114"/>
    </location>
</feature>
<evidence type="ECO:0000256" key="6">
    <source>
        <dbReference type="RuleBase" id="RU365102"/>
    </source>
</evidence>
<feature type="transmembrane region" description="Helical" evidence="6">
    <location>
        <begin position="134"/>
        <end position="155"/>
    </location>
</feature>
<evidence type="ECO:0000256" key="2">
    <source>
        <dbReference type="ARBA" id="ARBA00009190"/>
    </source>
</evidence>
<dbReference type="PANTHER" id="PTHR12608">
    <property type="entry name" value="TRANSMEMBRANE PROTEIN HTP-1 RELATED"/>
    <property type="match status" value="1"/>
</dbReference>